<organism evidence="1 2">
    <name type="scientific">Mesorhizobium alhagi CCNWXJ12-2</name>
    <dbReference type="NCBI Taxonomy" id="1107882"/>
    <lineage>
        <taxon>Bacteria</taxon>
        <taxon>Pseudomonadati</taxon>
        <taxon>Pseudomonadota</taxon>
        <taxon>Alphaproteobacteria</taxon>
        <taxon>Hyphomicrobiales</taxon>
        <taxon>Phyllobacteriaceae</taxon>
        <taxon>Allomesorhizobium</taxon>
    </lineage>
</organism>
<evidence type="ECO:0000313" key="2">
    <source>
        <dbReference type="Proteomes" id="UP000003250"/>
    </source>
</evidence>
<dbReference type="PATRIC" id="fig|1107882.3.peg.1870"/>
<gene>
    <name evidence="1" type="ORF">MAXJ12_09523</name>
</gene>
<proteinExistence type="predicted"/>
<protein>
    <submittedName>
        <fullName evidence="1">Uncharacterized protein</fullName>
    </submittedName>
</protein>
<name>H0HP29_9HYPH</name>
<accession>H0HP29</accession>
<keyword evidence="2" id="KW-1185">Reference proteome</keyword>
<dbReference type="EMBL" id="AHAM01000065">
    <property type="protein sequence ID" value="EHK57514.1"/>
    <property type="molecule type" value="Genomic_DNA"/>
</dbReference>
<dbReference type="AlphaFoldDB" id="H0HP29"/>
<evidence type="ECO:0000313" key="1">
    <source>
        <dbReference type="EMBL" id="EHK57514.1"/>
    </source>
</evidence>
<dbReference type="Proteomes" id="UP000003250">
    <property type="component" value="Unassembled WGS sequence"/>
</dbReference>
<reference evidence="1 2" key="1">
    <citation type="journal article" date="2012" name="J. Bacteriol.">
        <title>Draft Genome Sequence of Mesorhizobium alhagi CCNWXJ12-2T, a Novel Salt-Resistant Species Isolated from the Desert of Northwestern China.</title>
        <authorList>
            <person name="Zhou M."/>
            <person name="Chen W."/>
            <person name="Chen H."/>
            <person name="Wei G."/>
        </authorList>
    </citation>
    <scope>NUCLEOTIDE SEQUENCE [LARGE SCALE GENOMIC DNA]</scope>
    <source>
        <strain evidence="1 2">CCNWXJ12-2</strain>
    </source>
</reference>
<sequence length="40" mass="4740">MAARKFRCGHKVFTRTRSPGRNQQAHHQSIVFETEFMDFS</sequence>